<gene>
    <name evidence="1" type="primary">bpsA</name>
    <name evidence="3" type="ORF">SAMN04488025_1448</name>
</gene>
<sequence length="351" mass="39745">MATTDLAMDTRRIHDLLLRTLRFGPKSFWELMRAGKAQTHQILEALQELMKHELVACEEDRFVLTEAGRRQVEALGLDRVDEQRCESCSGRGIVLRPPFDRVLRDFQEIVAMRPKATPDFDQGYVTPETTVLRLALMAERGDLAGRDLLLLGDDDLTSVAAALSGLPRRIGVLDVDERIIQFIRDVAKDRGWDHLQVESYNVQEGLPTHFRGQFDVFFTDPVETVKGLLLFLSRCTEGLRGPGSSGYFGLSYLEASWRKWRKIQQGILDMGFAITDMLGAFQDYQLENIVALGYPVARMAPVPVKEPDVPFYMSTVFRLELAEKPNPLFTGPVKLGRDLYYDDEACVTLPE</sequence>
<dbReference type="PANTHER" id="PTHR23290">
    <property type="entry name" value="RRNA N6-ADENOSINE-METHYLTRANSFERASE METTL5"/>
    <property type="match status" value="1"/>
</dbReference>
<dbReference type="Pfam" id="PF01861">
    <property type="entry name" value="BpsA_C"/>
    <property type="match status" value="1"/>
</dbReference>
<dbReference type="InterPro" id="IPR036390">
    <property type="entry name" value="WH_DNA-bd_sf"/>
</dbReference>
<evidence type="ECO:0000313" key="4">
    <source>
        <dbReference type="Proteomes" id="UP000198661"/>
    </source>
</evidence>
<evidence type="ECO:0000256" key="1">
    <source>
        <dbReference type="HAMAP-Rule" id="MF_01947"/>
    </source>
</evidence>
<dbReference type="HAMAP" id="MF_01947">
    <property type="entry name" value="Aminopropyltransf_BpsA"/>
    <property type="match status" value="1"/>
</dbReference>
<dbReference type="SUPFAM" id="SSF46785">
    <property type="entry name" value="Winged helix' DNA-binding domain"/>
    <property type="match status" value="1"/>
</dbReference>
<dbReference type="Proteomes" id="UP000198661">
    <property type="component" value="Unassembled WGS sequence"/>
</dbReference>
<organism evidence="3 4">
    <name type="scientific">Planifilum fulgidum</name>
    <dbReference type="NCBI Taxonomy" id="201973"/>
    <lineage>
        <taxon>Bacteria</taxon>
        <taxon>Bacillati</taxon>
        <taxon>Bacillota</taxon>
        <taxon>Bacilli</taxon>
        <taxon>Bacillales</taxon>
        <taxon>Thermoactinomycetaceae</taxon>
        <taxon>Planifilum</taxon>
    </lineage>
</organism>
<keyword evidence="1" id="KW-0808">Transferase</keyword>
<accession>A0A1I2SPD3</accession>
<dbReference type="InterPro" id="IPR051720">
    <property type="entry name" value="rRNA_MeTrfase/Polyamine_Synth"/>
</dbReference>
<proteinExistence type="inferred from homology"/>
<dbReference type="RefSeq" id="WP_092041475.1">
    <property type="nucleotide sequence ID" value="NZ_FOOK01000044.1"/>
</dbReference>
<dbReference type="AlphaFoldDB" id="A0A1I2SPD3"/>
<dbReference type="STRING" id="201973.SAMN04488025_1448"/>
<dbReference type="InterPro" id="IPR029063">
    <property type="entry name" value="SAM-dependent_MTases_sf"/>
</dbReference>
<dbReference type="GO" id="GO:0005737">
    <property type="term" value="C:cytoplasm"/>
    <property type="evidence" value="ECO:0007669"/>
    <property type="project" value="UniProtKB-SubCell"/>
</dbReference>
<protein>
    <recommendedName>
        <fullName evidence="1">N(4)-bis(aminopropyl)spermidine synthase</fullName>
        <ecNumber evidence="1">2.5.1.128</ecNumber>
    </recommendedName>
    <alternativeName>
        <fullName evidence="1">Branched-chain polyamine synthase A</fullName>
    </alternativeName>
</protein>
<keyword evidence="1" id="KW-0620">Polyamine biosynthesis</keyword>
<dbReference type="Gene3D" id="3.40.50.150">
    <property type="entry name" value="Vaccinia Virus protein VP39"/>
    <property type="match status" value="1"/>
</dbReference>
<name>A0A1I2SPD3_9BACL</name>
<dbReference type="PANTHER" id="PTHR23290:SF0">
    <property type="entry name" value="RRNA N6-ADENOSINE-METHYLTRANSFERASE METTL5"/>
    <property type="match status" value="1"/>
</dbReference>
<comment type="function">
    <text evidence="1">Involved in the biosynthesis of branched-chain polyamines, which support the growth of thermophiles under high-temperature conditions. Catalyzes the sequential condensation of spermidine with the aminopropyl groups of decarboxylated S-adenosylmethionines to produce N(4)-bis(aminopropyl)spermidine via N(4)-aminopropylspermidine.</text>
</comment>
<dbReference type="InterPro" id="IPR002723">
    <property type="entry name" value="BpsA_C"/>
</dbReference>
<dbReference type="EMBL" id="FOOK01000044">
    <property type="protein sequence ID" value="SFG53599.1"/>
    <property type="molecule type" value="Genomic_DNA"/>
</dbReference>
<evidence type="ECO:0000259" key="2">
    <source>
        <dbReference type="Pfam" id="PF01861"/>
    </source>
</evidence>
<comment type="similarity">
    <text evidence="1">Belongs to the branched-chain polyamine synthase family.</text>
</comment>
<keyword evidence="1" id="KW-0963">Cytoplasm</keyword>
<dbReference type="EC" id="2.5.1.128" evidence="1"/>
<dbReference type="GO" id="GO:0016765">
    <property type="term" value="F:transferase activity, transferring alkyl or aryl (other than methyl) groups"/>
    <property type="evidence" value="ECO:0007669"/>
    <property type="project" value="UniProtKB-UniRule"/>
</dbReference>
<comment type="catalytic activity">
    <reaction evidence="1">
        <text>2 S-adenosyl 3-(methylsulfanyl)propylamine + spermidine = N(4)-bis(aminopropyl)spermidine + 2 S-methyl-5'-thioadenosine + 2 H(+)</text>
        <dbReference type="Rhea" id="RHEA:44132"/>
        <dbReference type="ChEBI" id="CHEBI:15378"/>
        <dbReference type="ChEBI" id="CHEBI:17509"/>
        <dbReference type="ChEBI" id="CHEBI:57443"/>
        <dbReference type="ChEBI" id="CHEBI:57834"/>
        <dbReference type="ChEBI" id="CHEBI:82771"/>
        <dbReference type="EC" id="2.5.1.128"/>
    </reaction>
</comment>
<feature type="domain" description="N(4)-bis(aminopropyl)spermidine synthase C-terminal" evidence="2">
    <location>
        <begin position="102"/>
        <end position="345"/>
    </location>
</feature>
<evidence type="ECO:0000313" key="3">
    <source>
        <dbReference type="EMBL" id="SFG53599.1"/>
    </source>
</evidence>
<keyword evidence="4" id="KW-1185">Reference proteome</keyword>
<dbReference type="GO" id="GO:0006596">
    <property type="term" value="P:polyamine biosynthetic process"/>
    <property type="evidence" value="ECO:0007669"/>
    <property type="project" value="UniProtKB-UniRule"/>
</dbReference>
<dbReference type="InterPro" id="IPR014435">
    <property type="entry name" value="BpsA"/>
</dbReference>
<dbReference type="OrthoDB" id="7593728at2"/>
<reference evidence="3 4" key="1">
    <citation type="submission" date="2016-10" db="EMBL/GenBank/DDBJ databases">
        <authorList>
            <person name="de Groot N.N."/>
        </authorList>
    </citation>
    <scope>NUCLEOTIDE SEQUENCE [LARGE SCALE GENOMIC DNA]</scope>
    <source>
        <strain evidence="3 4">DSM 44945</strain>
    </source>
</reference>
<comment type="pathway">
    <text evidence="1">Amine and polyamine biosynthesis.</text>
</comment>
<comment type="subcellular location">
    <subcellularLocation>
        <location evidence="1">Cytoplasm</location>
    </subcellularLocation>
</comment>